<proteinExistence type="predicted"/>
<gene>
    <name evidence="2" type="ORF">F0562_019611</name>
</gene>
<organism evidence="2 3">
    <name type="scientific">Nyssa sinensis</name>
    <dbReference type="NCBI Taxonomy" id="561372"/>
    <lineage>
        <taxon>Eukaryota</taxon>
        <taxon>Viridiplantae</taxon>
        <taxon>Streptophyta</taxon>
        <taxon>Embryophyta</taxon>
        <taxon>Tracheophyta</taxon>
        <taxon>Spermatophyta</taxon>
        <taxon>Magnoliopsida</taxon>
        <taxon>eudicotyledons</taxon>
        <taxon>Gunneridae</taxon>
        <taxon>Pentapetalae</taxon>
        <taxon>asterids</taxon>
        <taxon>Cornales</taxon>
        <taxon>Nyssaceae</taxon>
        <taxon>Nyssa</taxon>
    </lineage>
</organism>
<keyword evidence="3" id="KW-1185">Reference proteome</keyword>
<dbReference type="EMBL" id="CM018033">
    <property type="protein sequence ID" value="KAA8544798.1"/>
    <property type="molecule type" value="Genomic_DNA"/>
</dbReference>
<evidence type="ECO:0000313" key="3">
    <source>
        <dbReference type="Proteomes" id="UP000325577"/>
    </source>
</evidence>
<dbReference type="AlphaFoldDB" id="A0A5J5BPN7"/>
<sequence>MLMLLRTLEANVVEAGGSVPDEDHLVDQMPLQYHCDPSPPRPFYFDPGASSSSAPLPPAIHERQDQFAASLSVMATDLYSLIPNNDDDDDDDYGDDGDFPPDSSTTSVFE</sequence>
<dbReference type="Proteomes" id="UP000325577">
    <property type="component" value="Linkage Group LG10"/>
</dbReference>
<evidence type="ECO:0000256" key="1">
    <source>
        <dbReference type="SAM" id="MobiDB-lite"/>
    </source>
</evidence>
<evidence type="ECO:0000313" key="2">
    <source>
        <dbReference type="EMBL" id="KAA8544798.1"/>
    </source>
</evidence>
<accession>A0A5J5BPN7</accession>
<feature type="compositionally biased region" description="Acidic residues" evidence="1">
    <location>
        <begin position="85"/>
        <end position="99"/>
    </location>
</feature>
<feature type="region of interest" description="Disordered" evidence="1">
    <location>
        <begin position="80"/>
        <end position="110"/>
    </location>
</feature>
<reference evidence="2 3" key="1">
    <citation type="submission" date="2019-09" db="EMBL/GenBank/DDBJ databases">
        <title>A chromosome-level genome assembly of the Chinese tupelo Nyssa sinensis.</title>
        <authorList>
            <person name="Yang X."/>
            <person name="Kang M."/>
            <person name="Yang Y."/>
            <person name="Xiong H."/>
            <person name="Wang M."/>
            <person name="Zhang Z."/>
            <person name="Wang Z."/>
            <person name="Wu H."/>
            <person name="Ma T."/>
            <person name="Liu J."/>
            <person name="Xi Z."/>
        </authorList>
    </citation>
    <scope>NUCLEOTIDE SEQUENCE [LARGE SCALE GENOMIC DNA]</scope>
    <source>
        <strain evidence="2">J267</strain>
        <tissue evidence="2">Leaf</tissue>
    </source>
</reference>
<feature type="region of interest" description="Disordered" evidence="1">
    <location>
        <begin position="37"/>
        <end position="58"/>
    </location>
</feature>
<name>A0A5J5BPN7_9ASTE</name>
<protein>
    <submittedName>
        <fullName evidence="2">Uncharacterized protein</fullName>
    </submittedName>
</protein>